<accession>A0A6J5T0U9</accession>
<evidence type="ECO:0000313" key="1">
    <source>
        <dbReference type="EMBL" id="CAB4221452.1"/>
    </source>
</evidence>
<proteinExistence type="predicted"/>
<sequence>MAKSNSIEISTVEQMVAQAVSYFKNWSEDELSDLIAKQTKSNQMPFIAAIGKNGYVVGNYAIKLIDNDWWEVHYRFSDTVRIFSSKLAAICYAIFNQTGKDTKADVILKNDTEVSKLTIKSENFYFRFKQAQKKKDQQKIDLFLVRYQESASKLTIAKSNLEKSLNSAKYIKF</sequence>
<gene>
    <name evidence="1" type="ORF">UFOVP1636_312</name>
</gene>
<dbReference type="EMBL" id="LR797503">
    <property type="protein sequence ID" value="CAB4221452.1"/>
    <property type="molecule type" value="Genomic_DNA"/>
</dbReference>
<organism evidence="1">
    <name type="scientific">uncultured Caudovirales phage</name>
    <dbReference type="NCBI Taxonomy" id="2100421"/>
    <lineage>
        <taxon>Viruses</taxon>
        <taxon>Duplodnaviria</taxon>
        <taxon>Heunggongvirae</taxon>
        <taxon>Uroviricota</taxon>
        <taxon>Caudoviricetes</taxon>
        <taxon>Peduoviridae</taxon>
        <taxon>Maltschvirus</taxon>
        <taxon>Maltschvirus maltsch</taxon>
    </lineage>
</organism>
<protein>
    <submittedName>
        <fullName evidence="1">Uncharacterized protein</fullName>
    </submittedName>
</protein>
<reference evidence="1" key="1">
    <citation type="submission" date="2020-05" db="EMBL/GenBank/DDBJ databases">
        <authorList>
            <person name="Chiriac C."/>
            <person name="Salcher M."/>
            <person name="Ghai R."/>
            <person name="Kavagutti S V."/>
        </authorList>
    </citation>
    <scope>NUCLEOTIDE SEQUENCE</scope>
</reference>
<name>A0A6J5T0U9_9CAUD</name>